<gene>
    <name evidence="3" type="ORF">LLEC1_05802</name>
</gene>
<evidence type="ECO:0000259" key="2">
    <source>
        <dbReference type="PROSITE" id="PS50191"/>
    </source>
</evidence>
<dbReference type="InterPro" id="IPR036273">
    <property type="entry name" value="CRAL/TRIO_N_dom_sf"/>
</dbReference>
<dbReference type="InterPro" id="IPR001251">
    <property type="entry name" value="CRAL-TRIO_dom"/>
</dbReference>
<dbReference type="OMA" id="KEWVMNA"/>
<name>A0A179IBN4_CORDF</name>
<evidence type="ECO:0000313" key="4">
    <source>
        <dbReference type="Proteomes" id="UP000243081"/>
    </source>
</evidence>
<dbReference type="Gene3D" id="3.40.525.10">
    <property type="entry name" value="CRAL-TRIO lipid binding domain"/>
    <property type="match status" value="1"/>
</dbReference>
<feature type="region of interest" description="Disordered" evidence="1">
    <location>
        <begin position="77"/>
        <end position="98"/>
    </location>
</feature>
<dbReference type="OrthoDB" id="43460at2759"/>
<reference evidence="3 4" key="1">
    <citation type="submission" date="2016-03" db="EMBL/GenBank/DDBJ databases">
        <title>Fine-scale spatial genetic structure of a fungal parasite of coffee scale insects.</title>
        <authorList>
            <person name="Jackson D."/>
            <person name="Zemenick K.A."/>
            <person name="Malloure B."/>
            <person name="Quandt C.A."/>
            <person name="James T.Y."/>
        </authorList>
    </citation>
    <scope>NUCLEOTIDE SEQUENCE [LARGE SCALE GENOMIC DNA]</scope>
    <source>
        <strain evidence="3 4">UM487</strain>
    </source>
</reference>
<organism evidence="3 4">
    <name type="scientific">Cordyceps confragosa</name>
    <name type="common">Lecanicillium lecanii</name>
    <dbReference type="NCBI Taxonomy" id="2714763"/>
    <lineage>
        <taxon>Eukaryota</taxon>
        <taxon>Fungi</taxon>
        <taxon>Dikarya</taxon>
        <taxon>Ascomycota</taxon>
        <taxon>Pezizomycotina</taxon>
        <taxon>Sordariomycetes</taxon>
        <taxon>Hypocreomycetidae</taxon>
        <taxon>Hypocreales</taxon>
        <taxon>Cordycipitaceae</taxon>
        <taxon>Akanthomyces</taxon>
    </lineage>
</organism>
<feature type="region of interest" description="Disordered" evidence="1">
    <location>
        <begin position="420"/>
        <end position="452"/>
    </location>
</feature>
<evidence type="ECO:0000256" key="1">
    <source>
        <dbReference type="SAM" id="MobiDB-lite"/>
    </source>
</evidence>
<dbReference type="CDD" id="cd00170">
    <property type="entry name" value="SEC14"/>
    <property type="match status" value="1"/>
</dbReference>
<dbReference type="AlphaFoldDB" id="A0A179IBN4"/>
<dbReference type="PROSITE" id="PS50191">
    <property type="entry name" value="CRAL_TRIO"/>
    <property type="match status" value="1"/>
</dbReference>
<comment type="caution">
    <text evidence="3">The sequence shown here is derived from an EMBL/GenBank/DDBJ whole genome shotgun (WGS) entry which is preliminary data.</text>
</comment>
<dbReference type="Proteomes" id="UP000243081">
    <property type="component" value="Unassembled WGS sequence"/>
</dbReference>
<feature type="compositionally biased region" description="Basic and acidic residues" evidence="1">
    <location>
        <begin position="427"/>
        <end position="437"/>
    </location>
</feature>
<dbReference type="SMART" id="SM00516">
    <property type="entry name" value="SEC14"/>
    <property type="match status" value="1"/>
</dbReference>
<dbReference type="InterPro" id="IPR052432">
    <property type="entry name" value="PITP/CRAL-TRIO"/>
</dbReference>
<dbReference type="SUPFAM" id="SSF52087">
    <property type="entry name" value="CRAL/TRIO domain"/>
    <property type="match status" value="1"/>
</dbReference>
<feature type="compositionally biased region" description="Low complexity" evidence="1">
    <location>
        <begin position="438"/>
        <end position="452"/>
    </location>
</feature>
<protein>
    <recommendedName>
        <fullName evidence="2">CRAL-TRIO domain-containing protein</fullName>
    </recommendedName>
</protein>
<proteinExistence type="predicted"/>
<dbReference type="SUPFAM" id="SSF46938">
    <property type="entry name" value="CRAL/TRIO N-terminal domain"/>
    <property type="match status" value="1"/>
</dbReference>
<dbReference type="EMBL" id="LUKN01002410">
    <property type="protein sequence ID" value="OAQ99118.1"/>
    <property type="molecule type" value="Genomic_DNA"/>
</dbReference>
<keyword evidence="4" id="KW-1185">Reference proteome</keyword>
<dbReference type="PANTHER" id="PTHR46590:SF1">
    <property type="entry name" value="PHOSPHATIDYLINOSITOL TRANSFER PROTEIN CSR1"/>
    <property type="match status" value="1"/>
</dbReference>
<dbReference type="InterPro" id="IPR036865">
    <property type="entry name" value="CRAL-TRIO_dom_sf"/>
</dbReference>
<dbReference type="PANTHER" id="PTHR46590">
    <property type="entry name" value="PHOSPHATIDYLINOSITOL TRANSFER PROTEIN CSR1-RELATED"/>
    <property type="match status" value="1"/>
</dbReference>
<accession>A0A179IBN4</accession>
<feature type="domain" description="CRAL-TRIO" evidence="2">
    <location>
        <begin position="172"/>
        <end position="329"/>
    </location>
</feature>
<sequence length="524" mass="58852">MAQVLSNYATSLPTPPTSPTKMAVQPGPQGHLGNLSASQEAKLRALWAIAYKFVETCEADDSFKDAVTLEEKFVPPAMKPGAAQRKKANKGRSATRQEHPTLVKELLSLLPNDERSMDKLVSAALDALDYWTPYMFRITLLHTVKQEHPDELALRFLRQSNWDGHARVLGAEFMKLLRSGKGFLHGNDRQNQPITYVRVRLHKAGDESPESMQRYIIYLLEMARLSLRPPVETGTVFLDMSHFRLKNFDLAPLKFILKCAEQYYPECIGLILIHKAPFGTKALWGLIRHWVSAPIANKVKFTKNRKDLFKYIDPSQVLKEHGGLDDFKYEYEEPILDENFKMQNTITRNYLLLERQMLVEQFEDVTKEWVMNAQGTERAAEVSSRRDQVSAQLTANFWELDPYVRARSLYDRRGCLHGTGSLQFHPPKSERRHRDSTTTRARSMSSSSGARSSIIARSAIGYSSSSAMSSGGARSSISGAGSAGTAGTLTTCSILGSPVKEDHYGEMEQIDASILGDNSSYYSD</sequence>
<dbReference type="Pfam" id="PF00650">
    <property type="entry name" value="CRAL_TRIO"/>
    <property type="match status" value="1"/>
</dbReference>
<feature type="region of interest" description="Disordered" evidence="1">
    <location>
        <begin position="1"/>
        <end position="23"/>
    </location>
</feature>
<evidence type="ECO:0000313" key="3">
    <source>
        <dbReference type="EMBL" id="OAQ99118.1"/>
    </source>
</evidence>